<dbReference type="EMBL" id="PGCI01000008">
    <property type="protein sequence ID" value="PLW50851.1"/>
    <property type="molecule type" value="Genomic_DNA"/>
</dbReference>
<feature type="chain" id="PRO_5014563410" evidence="2">
    <location>
        <begin position="18"/>
        <end position="131"/>
    </location>
</feature>
<feature type="signal peptide" evidence="2">
    <location>
        <begin position="1"/>
        <end position="17"/>
    </location>
</feature>
<name>A0A2N5TEM2_9BASI</name>
<evidence type="ECO:0000313" key="3">
    <source>
        <dbReference type="EMBL" id="PLW23954.1"/>
    </source>
</evidence>
<gene>
    <name evidence="4" type="ORF">PCASD_01137</name>
    <name evidence="3" type="ORF">PCASD_10990</name>
</gene>
<evidence type="ECO:0000313" key="4">
    <source>
        <dbReference type="EMBL" id="PLW50851.1"/>
    </source>
</evidence>
<dbReference type="Proteomes" id="UP000235392">
    <property type="component" value="Unassembled WGS sequence"/>
</dbReference>
<protein>
    <submittedName>
        <fullName evidence="3">Uncharacterized protein</fullName>
    </submittedName>
</protein>
<feature type="region of interest" description="Disordered" evidence="1">
    <location>
        <begin position="106"/>
        <end position="131"/>
    </location>
</feature>
<accession>A0A2N5TEM2</accession>
<keyword evidence="2" id="KW-0732">Signal</keyword>
<dbReference type="EMBL" id="PGCI01000619">
    <property type="protein sequence ID" value="PLW23954.1"/>
    <property type="molecule type" value="Genomic_DNA"/>
</dbReference>
<reference evidence="3 5" key="1">
    <citation type="submission" date="2017-11" db="EMBL/GenBank/DDBJ databases">
        <title>De novo assembly and phasing of dikaryotic genomes from two isolates of Puccinia coronata f. sp. avenae, the causal agent of oat crown rust.</title>
        <authorList>
            <person name="Miller M.E."/>
            <person name="Zhang Y."/>
            <person name="Omidvar V."/>
            <person name="Sperschneider J."/>
            <person name="Schwessinger B."/>
            <person name="Raley C."/>
            <person name="Palmer J.M."/>
            <person name="Garnica D."/>
            <person name="Upadhyaya N."/>
            <person name="Rathjen J."/>
            <person name="Taylor J.M."/>
            <person name="Park R.F."/>
            <person name="Dodds P.N."/>
            <person name="Hirsch C.D."/>
            <person name="Kianian S.F."/>
            <person name="Figueroa M."/>
        </authorList>
    </citation>
    <scope>NUCLEOTIDE SEQUENCE [LARGE SCALE GENOMIC DNA]</scope>
    <source>
        <strain evidence="3">12SD80</strain>
    </source>
</reference>
<comment type="caution">
    <text evidence="3">The sequence shown here is derived from an EMBL/GenBank/DDBJ whole genome shotgun (WGS) entry which is preliminary data.</text>
</comment>
<dbReference type="AlphaFoldDB" id="A0A2N5TEM2"/>
<sequence>MRLNSLLLALFLGISQSRQDALEVKINTKDDFCLVVPKDYHTSIGNSKKPGGETVWCQNRSGATSSSTGIFNGPFWSAVDITNPKSGVIQMTGCIDVNTCDRLKPGDDGGQYDSNGGNGGNGNPAGSFCNK</sequence>
<evidence type="ECO:0000256" key="1">
    <source>
        <dbReference type="SAM" id="MobiDB-lite"/>
    </source>
</evidence>
<evidence type="ECO:0000313" key="5">
    <source>
        <dbReference type="Proteomes" id="UP000235392"/>
    </source>
</evidence>
<evidence type="ECO:0000256" key="2">
    <source>
        <dbReference type="SAM" id="SignalP"/>
    </source>
</evidence>
<proteinExistence type="predicted"/>
<organism evidence="3 5">
    <name type="scientific">Puccinia coronata f. sp. avenae</name>
    <dbReference type="NCBI Taxonomy" id="200324"/>
    <lineage>
        <taxon>Eukaryota</taxon>
        <taxon>Fungi</taxon>
        <taxon>Dikarya</taxon>
        <taxon>Basidiomycota</taxon>
        <taxon>Pucciniomycotina</taxon>
        <taxon>Pucciniomycetes</taxon>
        <taxon>Pucciniales</taxon>
        <taxon>Pucciniaceae</taxon>
        <taxon>Puccinia</taxon>
    </lineage>
</organism>